<feature type="transmembrane region" description="Helical" evidence="6">
    <location>
        <begin position="344"/>
        <end position="365"/>
    </location>
</feature>
<dbReference type="InterPro" id="IPR025857">
    <property type="entry name" value="MacB_PCD"/>
</dbReference>
<dbReference type="InterPro" id="IPR003838">
    <property type="entry name" value="ABC3_permease_C"/>
</dbReference>
<evidence type="ECO:0000256" key="4">
    <source>
        <dbReference type="ARBA" id="ARBA00022989"/>
    </source>
</evidence>
<dbReference type="OrthoDB" id="5292592at2"/>
<feature type="transmembrane region" description="Helical" evidence="6">
    <location>
        <begin position="21"/>
        <end position="43"/>
    </location>
</feature>
<dbReference type="AlphaFoldDB" id="A0A1B1YTI7"/>
<evidence type="ECO:0000259" key="8">
    <source>
        <dbReference type="Pfam" id="PF12704"/>
    </source>
</evidence>
<gene>
    <name evidence="9" type="ORF">PG2T_07825</name>
</gene>
<feature type="transmembrane region" description="Helical" evidence="6">
    <location>
        <begin position="393"/>
        <end position="412"/>
    </location>
</feature>
<dbReference type="InterPro" id="IPR038766">
    <property type="entry name" value="Membrane_comp_ABC_pdt"/>
</dbReference>
<dbReference type="EMBL" id="CP014671">
    <property type="protein sequence ID" value="ANX04098.1"/>
    <property type="molecule type" value="Genomic_DNA"/>
</dbReference>
<evidence type="ECO:0000256" key="3">
    <source>
        <dbReference type="ARBA" id="ARBA00022692"/>
    </source>
</evidence>
<keyword evidence="2" id="KW-1003">Cell membrane</keyword>
<protein>
    <submittedName>
        <fullName evidence="9">Uncharacterized protein</fullName>
    </submittedName>
</protein>
<dbReference type="STRING" id="1810504.PG2T_07825"/>
<dbReference type="RefSeq" id="WP_068803986.1">
    <property type="nucleotide sequence ID" value="NZ_CP014671.1"/>
</dbReference>
<dbReference type="FunCoup" id="A0A1B1YTI7">
    <property type="interactions" value="152"/>
</dbReference>
<comment type="subcellular location">
    <subcellularLocation>
        <location evidence="1">Cell membrane</location>
        <topology evidence="1">Multi-pass membrane protein</topology>
    </subcellularLocation>
</comment>
<dbReference type="Proteomes" id="UP000092952">
    <property type="component" value="Chromosome"/>
</dbReference>
<dbReference type="Pfam" id="PF12704">
    <property type="entry name" value="MacB_PCD"/>
    <property type="match status" value="1"/>
</dbReference>
<feature type="domain" description="MacB-like periplasmic core" evidence="8">
    <location>
        <begin position="24"/>
        <end position="198"/>
    </location>
</feature>
<keyword evidence="4 6" id="KW-1133">Transmembrane helix</keyword>
<feature type="transmembrane region" description="Helical" evidence="6">
    <location>
        <begin position="251"/>
        <end position="274"/>
    </location>
</feature>
<feature type="transmembrane region" description="Helical" evidence="6">
    <location>
        <begin position="788"/>
        <end position="806"/>
    </location>
</feature>
<keyword evidence="10" id="KW-1185">Reference proteome</keyword>
<evidence type="ECO:0000256" key="5">
    <source>
        <dbReference type="ARBA" id="ARBA00023136"/>
    </source>
</evidence>
<feature type="domain" description="ABC3 transporter permease C-terminal" evidence="7">
    <location>
        <begin position="706"/>
        <end position="820"/>
    </location>
</feature>
<reference evidence="10" key="1">
    <citation type="submission" date="2016-03" db="EMBL/GenBank/DDBJ databases">
        <title>Complete genome sequence of Solimmundus cernigliae, representing a novel lineage of polycyclic aromatic hydrocarbon degraders within the Gammaproteobacteria.</title>
        <authorList>
            <person name="Singleton D.R."/>
            <person name="Dickey A.N."/>
            <person name="Scholl E.H."/>
            <person name="Wright F.A."/>
            <person name="Aitken M.D."/>
        </authorList>
    </citation>
    <scope>NUCLEOTIDE SEQUENCE [LARGE SCALE GENOMIC DNA]</scope>
    <source>
        <strain evidence="10">TR3.2</strain>
    </source>
</reference>
<proteinExistence type="predicted"/>
<feature type="transmembrane region" description="Helical" evidence="6">
    <location>
        <begin position="468"/>
        <end position="487"/>
    </location>
</feature>
<dbReference type="GO" id="GO:0005886">
    <property type="term" value="C:plasma membrane"/>
    <property type="evidence" value="ECO:0007669"/>
    <property type="project" value="UniProtKB-SubCell"/>
</dbReference>
<organism evidence="9 10">
    <name type="scientific">Immundisolibacter cernigliae</name>
    <dbReference type="NCBI Taxonomy" id="1810504"/>
    <lineage>
        <taxon>Bacteria</taxon>
        <taxon>Pseudomonadati</taxon>
        <taxon>Pseudomonadota</taxon>
        <taxon>Gammaproteobacteria</taxon>
        <taxon>Immundisolibacterales</taxon>
        <taxon>Immundisolibacteraceae</taxon>
        <taxon>Immundisolibacter</taxon>
    </lineage>
</organism>
<evidence type="ECO:0000256" key="1">
    <source>
        <dbReference type="ARBA" id="ARBA00004651"/>
    </source>
</evidence>
<evidence type="ECO:0000313" key="9">
    <source>
        <dbReference type="EMBL" id="ANX04098.1"/>
    </source>
</evidence>
<sequence length="827" mass="85768">MSELGTAGRLLRGELRRPDPLLLAMLLAVAVGVAALTSVSGFAQRVQAAIDARAATLLGGSVRITAQRDLRPVAASLPSALRPATTVLELPTMAAAGERLRLVELKAVDAAYPLLGELLIADQGARRAPAPGTVWVEPVLLAQLGIAVGDRVELGYSAFTVAGVIANEPDRTAGAFSIGPRVLMNLADLPATRLVSPQSRVRSRLLYNPSPNAAGGLVAALKAAVPANTTVETADEGLDETRTMTRQAADFLRLVALAGVVLAAAAVVLSASNLTEKRLPAAATLKALGASRRLVLLTYAGLVAAVALLGGLSGAAAGSVLERLLPVLLSGLVPADLPPADVRMLPIAVLLALLVALAVAAPPLLRLGATPPAAVLRAPAQGEVERGFARTEGAGLVLALLLCGAVYAWLSGSVQRGLLGIGVLLSAALLFGVGARVLARAARRLSHRGPFAWRYAAAAFGRAPAHTVLAVAALGFGVLAILTPALVQTDLLRQWQMRVPPGAPNRFLIDVQPDQRDTVAQLLAAGGAQDVDLRPMVRARLAAIDGQPPPAAQNERARRFLERENNLTWRADPEPGNRLTAGTWWGGAVPEPQISLEQEWAAALGVALGDTLTFEVSGQQVTGTVTSLREVNWESLRSNFFVVFSPGALDALPATYVTSYHVDPDRADALLRTLVQRFPNLTVIDLDAMTATLQGLVAQLSRATGFLAGFTLLAGLAVLLAAVLAERTRLLTEAAVLRTLGASRRQLGAVYNLRFALLGGAAALLGSGAAVAAGALACAHYLEVPYRPNAGTLLGALLLATALVTLTGRLGARRVLATPPAQSLRGE</sequence>
<evidence type="ECO:0000256" key="2">
    <source>
        <dbReference type="ARBA" id="ARBA00022475"/>
    </source>
</evidence>
<accession>A0A1B1YTI7</accession>
<dbReference type="Pfam" id="PF02687">
    <property type="entry name" value="FtsX"/>
    <property type="match status" value="2"/>
</dbReference>
<feature type="domain" description="ABC3 transporter permease C-terminal" evidence="7">
    <location>
        <begin position="255"/>
        <end position="370"/>
    </location>
</feature>
<keyword evidence="5 6" id="KW-0472">Membrane</keyword>
<dbReference type="PANTHER" id="PTHR30287">
    <property type="entry name" value="MEMBRANE COMPONENT OF PREDICTED ABC SUPERFAMILY METABOLITE UPTAKE TRANSPORTER"/>
    <property type="match status" value="1"/>
</dbReference>
<dbReference type="InParanoid" id="A0A1B1YTI7"/>
<dbReference type="PANTHER" id="PTHR30287:SF1">
    <property type="entry name" value="INNER MEMBRANE PROTEIN"/>
    <property type="match status" value="1"/>
</dbReference>
<feature type="transmembrane region" description="Helical" evidence="6">
    <location>
        <begin position="418"/>
        <end position="439"/>
    </location>
</feature>
<dbReference type="KEGG" id="gbi:PG2T_07825"/>
<feature type="transmembrane region" description="Helical" evidence="6">
    <location>
        <begin position="755"/>
        <end position="782"/>
    </location>
</feature>
<feature type="transmembrane region" description="Helical" evidence="6">
    <location>
        <begin position="294"/>
        <end position="321"/>
    </location>
</feature>
<evidence type="ECO:0000256" key="6">
    <source>
        <dbReference type="SAM" id="Phobius"/>
    </source>
</evidence>
<name>A0A1B1YTI7_9GAMM</name>
<keyword evidence="3 6" id="KW-0812">Transmembrane</keyword>
<feature type="transmembrane region" description="Helical" evidence="6">
    <location>
        <begin position="706"/>
        <end position="725"/>
    </location>
</feature>
<evidence type="ECO:0000313" key="10">
    <source>
        <dbReference type="Proteomes" id="UP000092952"/>
    </source>
</evidence>
<evidence type="ECO:0000259" key="7">
    <source>
        <dbReference type="Pfam" id="PF02687"/>
    </source>
</evidence>